<comment type="caution">
    <text evidence="2">The sequence shown here is derived from an EMBL/GenBank/DDBJ whole genome shotgun (WGS) entry which is preliminary data.</text>
</comment>
<feature type="compositionally biased region" description="Pro residues" evidence="1">
    <location>
        <begin position="1"/>
        <end position="11"/>
    </location>
</feature>
<name>A0A699YTR2_HAELA</name>
<feature type="compositionally biased region" description="Basic and acidic residues" evidence="1">
    <location>
        <begin position="48"/>
        <end position="62"/>
    </location>
</feature>
<reference evidence="2 3" key="1">
    <citation type="submission" date="2020-02" db="EMBL/GenBank/DDBJ databases">
        <title>Draft genome sequence of Haematococcus lacustris strain NIES-144.</title>
        <authorList>
            <person name="Morimoto D."/>
            <person name="Nakagawa S."/>
            <person name="Yoshida T."/>
            <person name="Sawayama S."/>
        </authorList>
    </citation>
    <scope>NUCLEOTIDE SEQUENCE [LARGE SCALE GENOMIC DNA]</scope>
    <source>
        <strain evidence="2 3">NIES-144</strain>
    </source>
</reference>
<dbReference type="Proteomes" id="UP000485058">
    <property type="component" value="Unassembled WGS sequence"/>
</dbReference>
<keyword evidence="3" id="KW-1185">Reference proteome</keyword>
<proteinExistence type="predicted"/>
<dbReference type="AlphaFoldDB" id="A0A699YTR2"/>
<feature type="compositionally biased region" description="Gly residues" evidence="1">
    <location>
        <begin position="28"/>
        <end position="47"/>
    </location>
</feature>
<organism evidence="2 3">
    <name type="scientific">Haematococcus lacustris</name>
    <name type="common">Green alga</name>
    <name type="synonym">Haematococcus pluvialis</name>
    <dbReference type="NCBI Taxonomy" id="44745"/>
    <lineage>
        <taxon>Eukaryota</taxon>
        <taxon>Viridiplantae</taxon>
        <taxon>Chlorophyta</taxon>
        <taxon>core chlorophytes</taxon>
        <taxon>Chlorophyceae</taxon>
        <taxon>CS clade</taxon>
        <taxon>Chlamydomonadales</taxon>
        <taxon>Haematococcaceae</taxon>
        <taxon>Haematococcus</taxon>
    </lineage>
</organism>
<gene>
    <name evidence="2" type="ORF">HaLaN_09445</name>
</gene>
<protein>
    <submittedName>
        <fullName evidence="2">Uncharacterized protein</fullName>
    </submittedName>
</protein>
<dbReference type="EMBL" id="BLLF01000624">
    <property type="protein sequence ID" value="GFH13543.1"/>
    <property type="molecule type" value="Genomic_DNA"/>
</dbReference>
<evidence type="ECO:0000313" key="3">
    <source>
        <dbReference type="Proteomes" id="UP000485058"/>
    </source>
</evidence>
<evidence type="ECO:0000256" key="1">
    <source>
        <dbReference type="SAM" id="MobiDB-lite"/>
    </source>
</evidence>
<accession>A0A699YTR2</accession>
<evidence type="ECO:0000313" key="2">
    <source>
        <dbReference type="EMBL" id="GFH13543.1"/>
    </source>
</evidence>
<feature type="compositionally biased region" description="Low complexity" evidence="1">
    <location>
        <begin position="16"/>
        <end position="26"/>
    </location>
</feature>
<sequence length="140" mass="14267">MAATAPLPPQPRRLTGCAEEGASEVEGGAEGGAGGAAAQGHGQGGTGREAHSPQESKAREGSPDTVRLPGGGDVYGGDTSLAAAKAWEAQRVQSQRNRLAARQDEVAARVAVAQAKENERMAQFRALAAIGPITIAKRQT</sequence>
<feature type="region of interest" description="Disordered" evidence="1">
    <location>
        <begin position="1"/>
        <end position="78"/>
    </location>
</feature>